<evidence type="ECO:0000256" key="4">
    <source>
        <dbReference type="ARBA" id="ARBA00022722"/>
    </source>
</evidence>
<dbReference type="EMBL" id="GL833126">
    <property type="protein sequence ID" value="EGB09279.1"/>
    <property type="molecule type" value="Genomic_DNA"/>
</dbReference>
<dbReference type="Proteomes" id="UP000002729">
    <property type="component" value="Unassembled WGS sequence"/>
</dbReference>
<evidence type="ECO:0000256" key="7">
    <source>
        <dbReference type="ARBA" id="ARBA00022759"/>
    </source>
</evidence>
<dbReference type="PANTHER" id="PTHR16036:SF2">
    <property type="entry name" value="TRNA ENDONUCLEASE ANKZF1"/>
    <property type="match status" value="1"/>
</dbReference>
<dbReference type="GO" id="GO:0008270">
    <property type="term" value="F:zinc ion binding"/>
    <property type="evidence" value="ECO:0007669"/>
    <property type="project" value="UniProtKB-KW"/>
</dbReference>
<dbReference type="Pfam" id="PF18826">
    <property type="entry name" value="bVLRF1"/>
    <property type="match status" value="1"/>
</dbReference>
<dbReference type="GO" id="GO:0005737">
    <property type="term" value="C:cytoplasm"/>
    <property type="evidence" value="ECO:0007669"/>
    <property type="project" value="UniProtKB-SubCell"/>
</dbReference>
<comment type="subcellular location">
    <subcellularLocation>
        <location evidence="1">Cytoplasm</location>
    </subcellularLocation>
</comment>
<feature type="region of interest" description="Disordered" evidence="15">
    <location>
        <begin position="474"/>
        <end position="507"/>
    </location>
</feature>
<evidence type="ECO:0000256" key="1">
    <source>
        <dbReference type="ARBA" id="ARBA00004496"/>
    </source>
</evidence>
<dbReference type="GeneID" id="20224335"/>
<dbReference type="Pfam" id="PF18716">
    <property type="entry name" value="VATC"/>
    <property type="match status" value="1"/>
</dbReference>
<keyword evidence="4 14" id="KW-0540">Nuclease</keyword>
<evidence type="ECO:0000313" key="18">
    <source>
        <dbReference type="Proteomes" id="UP000002729"/>
    </source>
</evidence>
<feature type="domain" description="VLRF1" evidence="16">
    <location>
        <begin position="198"/>
        <end position="343"/>
    </location>
</feature>
<keyword evidence="11 13" id="KW-0040">ANK repeat</keyword>
<dbReference type="InterPro" id="IPR036770">
    <property type="entry name" value="Ankyrin_rpt-contain_sf"/>
</dbReference>
<keyword evidence="12" id="KW-0175">Coiled coil</keyword>
<keyword evidence="8" id="KW-0863">Zinc-finger</keyword>
<feature type="region of interest" description="Disordered" evidence="15">
    <location>
        <begin position="108"/>
        <end position="138"/>
    </location>
</feature>
<keyword evidence="3 14" id="KW-0963">Cytoplasm</keyword>
<feature type="active site" evidence="14">
    <location>
        <position position="242"/>
    </location>
</feature>
<evidence type="ECO:0000256" key="10">
    <source>
        <dbReference type="ARBA" id="ARBA00022833"/>
    </source>
</evidence>
<evidence type="ECO:0000256" key="9">
    <source>
        <dbReference type="ARBA" id="ARBA00022801"/>
    </source>
</evidence>
<accession>F0Y740</accession>
<protein>
    <recommendedName>
        <fullName evidence="16">VLRF1 domain-containing protein</fullName>
    </recommendedName>
</protein>
<comment type="domain">
    <text evidence="14">The VLRF1 domain mediates binding to the 60S ribosomal subunit.</text>
</comment>
<feature type="compositionally biased region" description="Basic and acidic residues" evidence="15">
    <location>
        <begin position="474"/>
        <end position="485"/>
    </location>
</feature>
<evidence type="ECO:0000256" key="6">
    <source>
        <dbReference type="ARBA" id="ARBA00022737"/>
    </source>
</evidence>
<dbReference type="OrthoDB" id="429841at2759"/>
<keyword evidence="6" id="KW-0677">Repeat</keyword>
<organism evidence="18">
    <name type="scientific">Aureococcus anophagefferens</name>
    <name type="common">Harmful bloom alga</name>
    <dbReference type="NCBI Taxonomy" id="44056"/>
    <lineage>
        <taxon>Eukaryota</taxon>
        <taxon>Sar</taxon>
        <taxon>Stramenopiles</taxon>
        <taxon>Ochrophyta</taxon>
        <taxon>Pelagophyceae</taxon>
        <taxon>Pelagomonadales</taxon>
        <taxon>Pelagomonadaceae</taxon>
        <taxon>Aureococcus</taxon>
    </lineage>
</organism>
<evidence type="ECO:0000256" key="13">
    <source>
        <dbReference type="PROSITE-ProRule" id="PRU00023"/>
    </source>
</evidence>
<dbReference type="GO" id="GO:0016787">
    <property type="term" value="F:hydrolase activity"/>
    <property type="evidence" value="ECO:0007669"/>
    <property type="project" value="UniProtKB-KW"/>
</dbReference>
<dbReference type="AlphaFoldDB" id="F0Y740"/>
<dbReference type="PANTHER" id="PTHR16036">
    <property type="entry name" value="ANKYRIN REPEAT AND ZINC FINGER DOMAIN-CONTAINING PROTEIN 1"/>
    <property type="match status" value="1"/>
</dbReference>
<evidence type="ECO:0000256" key="15">
    <source>
        <dbReference type="SAM" id="MobiDB-lite"/>
    </source>
</evidence>
<keyword evidence="9 14" id="KW-0378">Hydrolase</keyword>
<dbReference type="InterPro" id="IPR047139">
    <property type="entry name" value="ANKZ1/VMS1"/>
</dbReference>
<dbReference type="Gene3D" id="1.25.40.20">
    <property type="entry name" value="Ankyrin repeat-containing domain"/>
    <property type="match status" value="1"/>
</dbReference>
<evidence type="ECO:0000256" key="2">
    <source>
        <dbReference type="ARBA" id="ARBA00009262"/>
    </source>
</evidence>
<evidence type="ECO:0000256" key="8">
    <source>
        <dbReference type="ARBA" id="ARBA00022771"/>
    </source>
</evidence>
<dbReference type="GO" id="GO:0004519">
    <property type="term" value="F:endonuclease activity"/>
    <property type="evidence" value="ECO:0007669"/>
    <property type="project" value="UniProtKB-KW"/>
</dbReference>
<gene>
    <name evidence="17" type="ORF">AURANDRAFT_63449</name>
</gene>
<dbReference type="SUPFAM" id="SSF48403">
    <property type="entry name" value="Ankyrin repeat"/>
    <property type="match status" value="1"/>
</dbReference>
<dbReference type="KEGG" id="aaf:AURANDRAFT_63449"/>
<evidence type="ECO:0000256" key="12">
    <source>
        <dbReference type="ARBA" id="ARBA00023054"/>
    </source>
</evidence>
<sequence>MAPTVTPPPPAAAQTSLLALAEATENVTRRAYPWAPQAALANGRAVALSALSAEALDEVAALVRSQGGDDGAAAAAATDVPAEATVVLPKPRAAAAAPEPRAVAVAVAVDDDDDDETDDDDDDDGASSDDDGGAAPFGLRVDARSSTVEAPVAADLALSLCSAFAGGCGFHGTRATRAATAAGAAARLAAAARAKRAGRGSVALIALRSGKFAGCVFGPDGAPKRHQVFSRYTTRRGQGGAQAAMDNTGRKVKSVGSTLRRAGERALAEEVTLLLRETWRADLEACEGVYVACARAMRPLLFGKNDVPACVDARDPRVQKIPFGLAKPTLAHVVAAYERLTTVPPRRAPVVVEAPVAKLAVSAAARAVLDAAAAGDEAALDAALAGDDALARSLDEDGSSALHLAAARGSPELALALLARGADPAARDGRGRVAFALCGDRRTRDAFVKARARLGEAAADWAGGAVPAPLDDEAVKAKKQREAEKKKRQRERQKQQKAEAKARAEADAEARAAADAAAKLKAAEDEKRNRCASCGGAVRGEPFRRLEFLYCASACVQAHRRELMAAAAEARFGKR</sequence>
<keyword evidence="7 14" id="KW-0255">Endonuclease</keyword>
<dbReference type="InParanoid" id="F0Y740"/>
<evidence type="ECO:0000256" key="3">
    <source>
        <dbReference type="ARBA" id="ARBA00022490"/>
    </source>
</evidence>
<evidence type="ECO:0000256" key="11">
    <source>
        <dbReference type="ARBA" id="ARBA00023043"/>
    </source>
</evidence>
<evidence type="ECO:0000256" key="5">
    <source>
        <dbReference type="ARBA" id="ARBA00022723"/>
    </source>
</evidence>
<name>F0Y740_AURAN</name>
<dbReference type="eggNOG" id="KOG2505">
    <property type="taxonomic scope" value="Eukaryota"/>
</dbReference>
<dbReference type="PROSITE" id="PS52044">
    <property type="entry name" value="VLRF1"/>
    <property type="match status" value="1"/>
</dbReference>
<proteinExistence type="inferred from homology"/>
<keyword evidence="5" id="KW-0479">Metal-binding</keyword>
<feature type="compositionally biased region" description="Basic and acidic residues" evidence="15">
    <location>
        <begin position="492"/>
        <end position="507"/>
    </location>
</feature>
<comment type="similarity">
    <text evidence="2 14">Belongs to the ANKZF1/VMS1 family.</text>
</comment>
<dbReference type="SMART" id="SM00248">
    <property type="entry name" value="ANK"/>
    <property type="match status" value="1"/>
</dbReference>
<dbReference type="InterPro" id="IPR041175">
    <property type="entry name" value="VLRF1/Vms1"/>
</dbReference>
<dbReference type="InterPro" id="IPR002110">
    <property type="entry name" value="Ankyrin_rpt"/>
</dbReference>
<dbReference type="OMA" id="KRNRCAS"/>
<feature type="repeat" description="ANK" evidence="13">
    <location>
        <begin position="397"/>
        <end position="429"/>
    </location>
</feature>
<reference evidence="17 18" key="1">
    <citation type="journal article" date="2011" name="Proc. Natl. Acad. Sci. U.S.A.">
        <title>Niche of harmful alga Aureococcus anophagefferens revealed through ecogenomics.</title>
        <authorList>
            <person name="Gobler C.J."/>
            <person name="Berry D.L."/>
            <person name="Dyhrman S.T."/>
            <person name="Wilhelm S.W."/>
            <person name="Salamov A."/>
            <person name="Lobanov A.V."/>
            <person name="Zhang Y."/>
            <person name="Collier J.L."/>
            <person name="Wurch L.L."/>
            <person name="Kustka A.B."/>
            <person name="Dill B.D."/>
            <person name="Shah M."/>
            <person name="VerBerkmoes N.C."/>
            <person name="Kuo A."/>
            <person name="Terry A."/>
            <person name="Pangilinan J."/>
            <person name="Lindquist E.A."/>
            <person name="Lucas S."/>
            <person name="Paulsen I.T."/>
            <person name="Hattenrath-Lehmann T.K."/>
            <person name="Talmage S.C."/>
            <person name="Walker E.A."/>
            <person name="Koch F."/>
            <person name="Burson A.M."/>
            <person name="Marcoval M.A."/>
            <person name="Tang Y.Z."/>
            <person name="Lecleir G.R."/>
            <person name="Coyne K.J."/>
            <person name="Berg G.M."/>
            <person name="Bertrand E.M."/>
            <person name="Saito M.A."/>
            <person name="Gladyshev V.N."/>
            <person name="Grigoriev I.V."/>
        </authorList>
    </citation>
    <scope>NUCLEOTIDE SEQUENCE [LARGE SCALE GENOMIC DNA]</scope>
    <source>
        <strain evidence="18">CCMP 1984</strain>
    </source>
</reference>
<dbReference type="GO" id="GO:0036503">
    <property type="term" value="P:ERAD pathway"/>
    <property type="evidence" value="ECO:0007669"/>
    <property type="project" value="TreeGrafter"/>
</dbReference>
<dbReference type="InterPro" id="IPR041540">
    <property type="entry name" value="VATC"/>
</dbReference>
<keyword evidence="18" id="KW-1185">Reference proteome</keyword>
<evidence type="ECO:0000256" key="14">
    <source>
        <dbReference type="PROSITE-ProRule" id="PRU01389"/>
    </source>
</evidence>
<dbReference type="RefSeq" id="XP_009036381.1">
    <property type="nucleotide sequence ID" value="XM_009038133.1"/>
</dbReference>
<keyword evidence="10" id="KW-0862">Zinc</keyword>
<feature type="compositionally biased region" description="Acidic residues" evidence="15">
    <location>
        <begin position="109"/>
        <end position="132"/>
    </location>
</feature>
<dbReference type="PROSITE" id="PS50297">
    <property type="entry name" value="ANK_REP_REGION"/>
    <property type="match status" value="1"/>
</dbReference>
<evidence type="ECO:0000259" key="16">
    <source>
        <dbReference type="PROSITE" id="PS52044"/>
    </source>
</evidence>
<dbReference type="Pfam" id="PF13857">
    <property type="entry name" value="Ank_5"/>
    <property type="match status" value="1"/>
</dbReference>
<evidence type="ECO:0000313" key="17">
    <source>
        <dbReference type="EMBL" id="EGB09279.1"/>
    </source>
</evidence>
<dbReference type="PROSITE" id="PS50088">
    <property type="entry name" value="ANK_REPEAT"/>
    <property type="match status" value="1"/>
</dbReference>